<dbReference type="EMBL" id="JAULSY010000020">
    <property type="protein sequence ID" value="KAK0671533.1"/>
    <property type="molecule type" value="Genomic_DNA"/>
</dbReference>
<comment type="subcellular location">
    <subcellularLocation>
        <location evidence="1">Membrane</location>
        <topology evidence="1">Single-pass membrane protein</topology>
    </subcellularLocation>
</comment>
<keyword evidence="4 6" id="KW-0472">Membrane</keyword>
<evidence type="ECO:0000256" key="5">
    <source>
        <dbReference type="SAM" id="MobiDB-lite"/>
    </source>
</evidence>
<comment type="caution">
    <text evidence="8">The sequence shown here is derived from an EMBL/GenBank/DDBJ whole genome shotgun (WGS) entry which is preliminary data.</text>
</comment>
<keyword evidence="9" id="KW-1185">Reference proteome</keyword>
<evidence type="ECO:0000256" key="4">
    <source>
        <dbReference type="ARBA" id="ARBA00023136"/>
    </source>
</evidence>
<dbReference type="AlphaFoldDB" id="A0AA39ZI92"/>
<sequence length="341" mass="35911">MRVKALLAGAALLGRVTVLGQVTPQANIKFITPPNIQEGVHDMRDNPVHEEGSLLPITWSPAPEGTRISLTLFQHNTTDGGSIGDFEYITQGTVGITRHPWIVATTKDLKDSDVFRIILFIEGETGGHTGTEFFNITRKRTTTTTSTTSTATLPTSTDKDDEPNISSTSTTSAPTGGGNSNNSAQTTNRPEDITSSSSLSTGAAAGIGIGATGAVILLAGAAFYFFFFKPRQEKKHAALLAASGGAAGFPSPGATPHQHYSQVPSQHGPSSMYSGYAGFPPPPSSVSPGPPGMTEYKPPNYYPGQPPPPPPSEMSGDWRGQPHEMAAGQMASYELPGHHQR</sequence>
<feature type="region of interest" description="Disordered" evidence="5">
    <location>
        <begin position="250"/>
        <end position="341"/>
    </location>
</feature>
<accession>A0AA39ZI92</accession>
<feature type="compositionally biased region" description="Polar residues" evidence="5">
    <location>
        <begin position="258"/>
        <end position="273"/>
    </location>
</feature>
<evidence type="ECO:0000256" key="6">
    <source>
        <dbReference type="SAM" id="Phobius"/>
    </source>
</evidence>
<keyword evidence="3 6" id="KW-1133">Transmembrane helix</keyword>
<dbReference type="PANTHER" id="PTHR15549:SF26">
    <property type="entry name" value="AXIAL BUDDING PATTERN PROTEIN 2-RELATED"/>
    <property type="match status" value="1"/>
</dbReference>
<organism evidence="8 9">
    <name type="scientific">Cercophora samala</name>
    <dbReference type="NCBI Taxonomy" id="330535"/>
    <lineage>
        <taxon>Eukaryota</taxon>
        <taxon>Fungi</taxon>
        <taxon>Dikarya</taxon>
        <taxon>Ascomycota</taxon>
        <taxon>Pezizomycotina</taxon>
        <taxon>Sordariomycetes</taxon>
        <taxon>Sordariomycetidae</taxon>
        <taxon>Sordariales</taxon>
        <taxon>Lasiosphaeriaceae</taxon>
        <taxon>Cercophora</taxon>
    </lineage>
</organism>
<evidence type="ECO:0000256" key="2">
    <source>
        <dbReference type="ARBA" id="ARBA00022692"/>
    </source>
</evidence>
<dbReference type="GO" id="GO:0016020">
    <property type="term" value="C:membrane"/>
    <property type="evidence" value="ECO:0007669"/>
    <property type="project" value="UniProtKB-SubCell"/>
</dbReference>
<feature type="region of interest" description="Disordered" evidence="5">
    <location>
        <begin position="144"/>
        <end position="200"/>
    </location>
</feature>
<feature type="chain" id="PRO_5041419896" evidence="7">
    <location>
        <begin position="21"/>
        <end position="341"/>
    </location>
</feature>
<dbReference type="InterPro" id="IPR051694">
    <property type="entry name" value="Immunoregulatory_rcpt-like"/>
</dbReference>
<feature type="compositionally biased region" description="Pro residues" evidence="5">
    <location>
        <begin position="300"/>
        <end position="312"/>
    </location>
</feature>
<proteinExistence type="predicted"/>
<evidence type="ECO:0000256" key="3">
    <source>
        <dbReference type="ARBA" id="ARBA00022989"/>
    </source>
</evidence>
<feature type="signal peptide" evidence="7">
    <location>
        <begin position="1"/>
        <end position="20"/>
    </location>
</feature>
<evidence type="ECO:0000256" key="7">
    <source>
        <dbReference type="SAM" id="SignalP"/>
    </source>
</evidence>
<reference evidence="8" key="1">
    <citation type="submission" date="2023-06" db="EMBL/GenBank/DDBJ databases">
        <title>Genome-scale phylogeny and comparative genomics of the fungal order Sordariales.</title>
        <authorList>
            <consortium name="Lawrence Berkeley National Laboratory"/>
            <person name="Hensen N."/>
            <person name="Bonometti L."/>
            <person name="Westerberg I."/>
            <person name="Brannstrom I.O."/>
            <person name="Guillou S."/>
            <person name="Cros-Aarteil S."/>
            <person name="Calhoun S."/>
            <person name="Haridas S."/>
            <person name="Kuo A."/>
            <person name="Mondo S."/>
            <person name="Pangilinan J."/>
            <person name="Riley R."/>
            <person name="Labutti K."/>
            <person name="Andreopoulos B."/>
            <person name="Lipzen A."/>
            <person name="Chen C."/>
            <person name="Yanf M."/>
            <person name="Daum C."/>
            <person name="Ng V."/>
            <person name="Clum A."/>
            <person name="Steindorff A."/>
            <person name="Ohm R."/>
            <person name="Martin F."/>
            <person name="Silar P."/>
            <person name="Natvig D."/>
            <person name="Lalanne C."/>
            <person name="Gautier V."/>
            <person name="Ament-Velasquez S.L."/>
            <person name="Kruys A."/>
            <person name="Hutchinson M.I."/>
            <person name="Powell A.J."/>
            <person name="Barry K."/>
            <person name="Miller A.N."/>
            <person name="Grigoriev I.V."/>
            <person name="Debuchy R."/>
            <person name="Gladieux P."/>
            <person name="Thoren M.H."/>
            <person name="Johannesson H."/>
        </authorList>
    </citation>
    <scope>NUCLEOTIDE SEQUENCE</scope>
    <source>
        <strain evidence="8">CBS 307.81</strain>
    </source>
</reference>
<dbReference type="Proteomes" id="UP001174997">
    <property type="component" value="Unassembled WGS sequence"/>
</dbReference>
<feature type="compositionally biased region" description="Low complexity" evidence="5">
    <location>
        <begin position="166"/>
        <end position="184"/>
    </location>
</feature>
<keyword evidence="7" id="KW-0732">Signal</keyword>
<protein>
    <submittedName>
        <fullName evidence="8">Uncharacterized protein</fullName>
    </submittedName>
</protein>
<feature type="compositionally biased region" description="Low complexity" evidence="5">
    <location>
        <begin position="144"/>
        <end position="156"/>
    </location>
</feature>
<evidence type="ECO:0000313" key="9">
    <source>
        <dbReference type="Proteomes" id="UP001174997"/>
    </source>
</evidence>
<keyword evidence="2 6" id="KW-0812">Transmembrane</keyword>
<dbReference type="PANTHER" id="PTHR15549">
    <property type="entry name" value="PAIRED IMMUNOGLOBULIN-LIKE TYPE 2 RECEPTOR"/>
    <property type="match status" value="1"/>
</dbReference>
<evidence type="ECO:0000256" key="1">
    <source>
        <dbReference type="ARBA" id="ARBA00004167"/>
    </source>
</evidence>
<gene>
    <name evidence="8" type="ORF">QBC41DRAFT_270182</name>
</gene>
<dbReference type="GO" id="GO:0071944">
    <property type="term" value="C:cell periphery"/>
    <property type="evidence" value="ECO:0007669"/>
    <property type="project" value="UniProtKB-ARBA"/>
</dbReference>
<name>A0AA39ZI92_9PEZI</name>
<feature type="compositionally biased region" description="Pro residues" evidence="5">
    <location>
        <begin position="279"/>
        <end position="291"/>
    </location>
</feature>
<evidence type="ECO:0000313" key="8">
    <source>
        <dbReference type="EMBL" id="KAK0671533.1"/>
    </source>
</evidence>
<feature type="transmembrane region" description="Helical" evidence="6">
    <location>
        <begin position="203"/>
        <end position="227"/>
    </location>
</feature>